<dbReference type="InterPro" id="IPR000073">
    <property type="entry name" value="AB_hydrolase_1"/>
</dbReference>
<dbReference type="Pfam" id="PF00561">
    <property type="entry name" value="Abhydrolase_1"/>
    <property type="match status" value="1"/>
</dbReference>
<name>A0ABY3M7F9_9FLAO</name>
<keyword evidence="4" id="KW-1185">Reference proteome</keyword>
<proteinExistence type="predicted"/>
<dbReference type="EMBL" id="VSKN01000027">
    <property type="protein sequence ID" value="TYC09130.1"/>
    <property type="molecule type" value="Genomic_DNA"/>
</dbReference>
<gene>
    <name evidence="3" type="ORF">ES677_13585</name>
</gene>
<dbReference type="InterPro" id="IPR029058">
    <property type="entry name" value="AB_hydrolase_fold"/>
</dbReference>
<evidence type="ECO:0000256" key="1">
    <source>
        <dbReference type="SAM" id="SignalP"/>
    </source>
</evidence>
<keyword evidence="3" id="KW-0378">Hydrolase</keyword>
<dbReference type="RefSeq" id="WP_148381519.1">
    <property type="nucleotide sequence ID" value="NZ_VSKN01000027.1"/>
</dbReference>
<accession>A0ABY3M7F9</accession>
<feature type="chain" id="PRO_5046446390" evidence="1">
    <location>
        <begin position="23"/>
        <end position="294"/>
    </location>
</feature>
<dbReference type="SUPFAM" id="SSF53474">
    <property type="entry name" value="alpha/beta-Hydrolases"/>
    <property type="match status" value="1"/>
</dbReference>
<evidence type="ECO:0000313" key="3">
    <source>
        <dbReference type="EMBL" id="TYC09130.1"/>
    </source>
</evidence>
<feature type="signal peptide" evidence="1">
    <location>
        <begin position="1"/>
        <end position="22"/>
    </location>
</feature>
<dbReference type="Proteomes" id="UP000323621">
    <property type="component" value="Unassembled WGS sequence"/>
</dbReference>
<evidence type="ECO:0000313" key="4">
    <source>
        <dbReference type="Proteomes" id="UP000323621"/>
    </source>
</evidence>
<sequence>MLKLIRITILLAITISTTNSFGLNRATDLIETTDPKPFTVETVGQGKPVLYLPGFATPGSIWKETVESLSLQRKSYLFSYAGFNGNAPIKMPWYLSVKNAIINYIKDNDMTDIIIIGHSMGGNLAVEIASALPSKISKIIIVEALPCMREVMMPNVPAESLYYDSPYNKQMLAMDAQQFKKMATMLASNMTLNEGKKNSLTNWIVEADRNTWVYGYTDLLKLDLRNSLSTVTCETLILGASFPDVKIAKENYEKQYSNLSNKTIIMATNSKHFLMFDQPEWFYKTVNDFLINEK</sequence>
<dbReference type="PANTHER" id="PTHR43798">
    <property type="entry name" value="MONOACYLGLYCEROL LIPASE"/>
    <property type="match status" value="1"/>
</dbReference>
<dbReference type="InterPro" id="IPR050266">
    <property type="entry name" value="AB_hydrolase_sf"/>
</dbReference>
<organism evidence="3 4">
    <name type="scientific">Bizionia gelidisalsuginis</name>
    <dbReference type="NCBI Taxonomy" id="291188"/>
    <lineage>
        <taxon>Bacteria</taxon>
        <taxon>Pseudomonadati</taxon>
        <taxon>Bacteroidota</taxon>
        <taxon>Flavobacteriia</taxon>
        <taxon>Flavobacteriales</taxon>
        <taxon>Flavobacteriaceae</taxon>
        <taxon>Bizionia</taxon>
    </lineage>
</organism>
<protein>
    <submittedName>
        <fullName evidence="3">Alpha/beta hydrolase</fullName>
    </submittedName>
</protein>
<comment type="caution">
    <text evidence="3">The sequence shown here is derived from an EMBL/GenBank/DDBJ whole genome shotgun (WGS) entry which is preliminary data.</text>
</comment>
<keyword evidence="1" id="KW-0732">Signal</keyword>
<dbReference type="GO" id="GO:0016787">
    <property type="term" value="F:hydrolase activity"/>
    <property type="evidence" value="ECO:0007669"/>
    <property type="project" value="UniProtKB-KW"/>
</dbReference>
<reference evidence="3 4" key="1">
    <citation type="submission" date="2019-08" db="EMBL/GenBank/DDBJ databases">
        <title>Genomes of Antarctic Bizionia species.</title>
        <authorList>
            <person name="Bowman J.P."/>
        </authorList>
    </citation>
    <scope>NUCLEOTIDE SEQUENCE [LARGE SCALE GENOMIC DNA]</scope>
    <source>
        <strain evidence="3 4">IC164</strain>
    </source>
</reference>
<feature type="domain" description="AB hydrolase-1" evidence="2">
    <location>
        <begin position="47"/>
        <end position="159"/>
    </location>
</feature>
<evidence type="ECO:0000259" key="2">
    <source>
        <dbReference type="Pfam" id="PF00561"/>
    </source>
</evidence>
<dbReference type="Gene3D" id="3.40.50.1820">
    <property type="entry name" value="alpha/beta hydrolase"/>
    <property type="match status" value="1"/>
</dbReference>